<organism evidence="2 3">
    <name type="scientific">Vespula squamosa</name>
    <name type="common">Southern yellow jacket</name>
    <name type="synonym">Wasp</name>
    <dbReference type="NCBI Taxonomy" id="30214"/>
    <lineage>
        <taxon>Eukaryota</taxon>
        <taxon>Metazoa</taxon>
        <taxon>Ecdysozoa</taxon>
        <taxon>Arthropoda</taxon>
        <taxon>Hexapoda</taxon>
        <taxon>Insecta</taxon>
        <taxon>Pterygota</taxon>
        <taxon>Neoptera</taxon>
        <taxon>Endopterygota</taxon>
        <taxon>Hymenoptera</taxon>
        <taxon>Apocrita</taxon>
        <taxon>Aculeata</taxon>
        <taxon>Vespoidea</taxon>
        <taxon>Vespidae</taxon>
        <taxon>Vespinae</taxon>
        <taxon>Vespula</taxon>
    </lineage>
</organism>
<feature type="compositionally biased region" description="Acidic residues" evidence="1">
    <location>
        <begin position="12"/>
        <end position="21"/>
    </location>
</feature>
<dbReference type="Proteomes" id="UP001607302">
    <property type="component" value="Unassembled WGS sequence"/>
</dbReference>
<dbReference type="AlphaFoldDB" id="A0ABD2BRF2"/>
<protein>
    <submittedName>
        <fullName evidence="2">Uncharacterized protein</fullName>
    </submittedName>
</protein>
<comment type="caution">
    <text evidence="2">The sequence shown here is derived from an EMBL/GenBank/DDBJ whole genome shotgun (WGS) entry which is preliminary data.</text>
</comment>
<name>A0ABD2BRF2_VESSQ</name>
<dbReference type="EMBL" id="JAUDFV010000064">
    <property type="protein sequence ID" value="KAL2735347.1"/>
    <property type="molecule type" value="Genomic_DNA"/>
</dbReference>
<evidence type="ECO:0000313" key="3">
    <source>
        <dbReference type="Proteomes" id="UP001607302"/>
    </source>
</evidence>
<keyword evidence="3" id="KW-1185">Reference proteome</keyword>
<accession>A0ABD2BRF2</accession>
<feature type="compositionally biased region" description="Basic and acidic residues" evidence="1">
    <location>
        <begin position="1"/>
        <end position="11"/>
    </location>
</feature>
<gene>
    <name evidence="2" type="ORF">V1478_002987</name>
</gene>
<feature type="compositionally biased region" description="Basic and acidic residues" evidence="1">
    <location>
        <begin position="22"/>
        <end position="39"/>
    </location>
</feature>
<evidence type="ECO:0000256" key="1">
    <source>
        <dbReference type="SAM" id="MobiDB-lite"/>
    </source>
</evidence>
<feature type="region of interest" description="Disordered" evidence="1">
    <location>
        <begin position="1"/>
        <end position="43"/>
    </location>
</feature>
<proteinExistence type="predicted"/>
<reference evidence="2 3" key="1">
    <citation type="journal article" date="2024" name="Ann. Entomol. Soc. Am.">
        <title>Genomic analyses of the southern and eastern yellowjacket wasps (Hymenoptera: Vespidae) reveal evolutionary signatures of social life.</title>
        <authorList>
            <person name="Catto M.A."/>
            <person name="Caine P.B."/>
            <person name="Orr S.E."/>
            <person name="Hunt B.G."/>
            <person name="Goodisman M.A.D."/>
        </authorList>
    </citation>
    <scope>NUCLEOTIDE SEQUENCE [LARGE SCALE GENOMIC DNA]</scope>
    <source>
        <strain evidence="2">233</strain>
        <tissue evidence="2">Head and thorax</tissue>
    </source>
</reference>
<feature type="non-terminal residue" evidence="2">
    <location>
        <position position="1"/>
    </location>
</feature>
<sequence>ENFERSERQEEKEEVEEEESERSENRKKEETNKRKEKQENPCVAHMRQELKSDLSHISCRGVYAEKRQDASRLPLKSIQLFQLLKMKLGLRCRESREIFDHSRFYRSISAPTGFSQADPEGKGSIDAVARILPIGGPNRDAALTLPICVMLPLLISSSPPPLSNRVDRMSENALTGVSGALKASNLDRLASSKTKETFHDTRLSAKEESAGRNYHWHDPRIRIACKSVLSTSSPRLHAWYFLPSHLRNSLIATFPLLWITYLALSKS</sequence>
<evidence type="ECO:0000313" key="2">
    <source>
        <dbReference type="EMBL" id="KAL2735347.1"/>
    </source>
</evidence>